<accession>A0A6H0Y5B5</accession>
<organism evidence="2 3">
    <name type="scientific">Peltaster fructicola</name>
    <dbReference type="NCBI Taxonomy" id="286661"/>
    <lineage>
        <taxon>Eukaryota</taxon>
        <taxon>Fungi</taxon>
        <taxon>Dikarya</taxon>
        <taxon>Ascomycota</taxon>
        <taxon>Pezizomycotina</taxon>
        <taxon>Dothideomycetes</taxon>
        <taxon>Dothideomycetes incertae sedis</taxon>
        <taxon>Peltaster</taxon>
    </lineage>
</organism>
<keyword evidence="3" id="KW-1185">Reference proteome</keyword>
<reference evidence="2 3" key="1">
    <citation type="journal article" date="2016" name="Sci. Rep.">
        <title>Peltaster fructicola genome reveals evolution from an invasive phytopathogen to an ectophytic parasite.</title>
        <authorList>
            <person name="Xu C."/>
            <person name="Chen H."/>
            <person name="Gleason M.L."/>
            <person name="Xu J.R."/>
            <person name="Liu H."/>
            <person name="Zhang R."/>
            <person name="Sun G."/>
        </authorList>
    </citation>
    <scope>NUCLEOTIDE SEQUENCE [LARGE SCALE GENOMIC DNA]</scope>
    <source>
        <strain evidence="2 3">LNHT1506</strain>
    </source>
</reference>
<dbReference type="AlphaFoldDB" id="A0A6H0Y5B5"/>
<sequence length="162" mass="18245">MSTKLHMPNFDQSRASSETEQRYLLADSVSPSESASAIADIDGDGDRTPRARSPHRASATLETARHQSIAEPERAHTQATYRGFASEQAYMDALRAWADSKRFAAPTETTLLGFYGETTMEEYASRPPALQPLELRKKWKAMRASRQEQKLKRNDERRATIA</sequence>
<evidence type="ECO:0000256" key="1">
    <source>
        <dbReference type="SAM" id="MobiDB-lite"/>
    </source>
</evidence>
<dbReference type="Proteomes" id="UP000503462">
    <property type="component" value="Chromosome 5"/>
</dbReference>
<evidence type="ECO:0000313" key="2">
    <source>
        <dbReference type="EMBL" id="QIX01800.1"/>
    </source>
</evidence>
<dbReference type="OrthoDB" id="5381976at2759"/>
<dbReference type="EMBL" id="CP051143">
    <property type="protein sequence ID" value="QIX01800.1"/>
    <property type="molecule type" value="Genomic_DNA"/>
</dbReference>
<evidence type="ECO:0000313" key="3">
    <source>
        <dbReference type="Proteomes" id="UP000503462"/>
    </source>
</evidence>
<gene>
    <name evidence="2" type="ORF">AMS68_007317</name>
</gene>
<feature type="region of interest" description="Disordered" evidence="1">
    <location>
        <begin position="1"/>
        <end position="79"/>
    </location>
</feature>
<proteinExistence type="predicted"/>
<protein>
    <submittedName>
        <fullName evidence="2">Uncharacterized protein</fullName>
    </submittedName>
</protein>
<name>A0A6H0Y5B5_9PEZI</name>